<sequence>MNLLFKILGYVFAVLFTVGAVLQYNDPDSLHWIIIYGVAALISLLFALNKIGYIVPLILGVLAFIGFVYLYPSDFQGFDLNDGDIVTVELGREAFGLLIISIVLVIFAFRSKKKL</sequence>
<keyword evidence="3" id="KW-1185">Reference proteome</keyword>
<gene>
    <name evidence="2" type="ORF">A9200_16815</name>
</gene>
<dbReference type="Pfam" id="PF15071">
    <property type="entry name" value="TMEM220"/>
    <property type="match status" value="1"/>
</dbReference>
<proteinExistence type="predicted"/>
<protein>
    <recommendedName>
        <fullName evidence="4">Transmembrane family 220, helix</fullName>
    </recommendedName>
</protein>
<organism evidence="2 3">
    <name type="scientific">Maribacter hydrothermalis</name>
    <dbReference type="NCBI Taxonomy" id="1836467"/>
    <lineage>
        <taxon>Bacteria</taxon>
        <taxon>Pseudomonadati</taxon>
        <taxon>Bacteroidota</taxon>
        <taxon>Flavobacteriia</taxon>
        <taxon>Flavobacteriales</taxon>
        <taxon>Flavobacteriaceae</taxon>
        <taxon>Maribacter</taxon>
    </lineage>
</organism>
<evidence type="ECO:0000313" key="3">
    <source>
        <dbReference type="Proteomes" id="UP000092164"/>
    </source>
</evidence>
<dbReference type="STRING" id="1836467.BTR34_02575"/>
<name>A0A1B7ZBP6_9FLAO</name>
<evidence type="ECO:0000256" key="1">
    <source>
        <dbReference type="SAM" id="Phobius"/>
    </source>
</evidence>
<keyword evidence="1" id="KW-0812">Transmembrane</keyword>
<dbReference type="OrthoDB" id="329078at2"/>
<dbReference type="PANTHER" id="PTHR34262:SF1">
    <property type="entry name" value="TRANSMEMBRANE PROTEIN 220"/>
    <property type="match status" value="1"/>
</dbReference>
<feature type="transmembrane region" description="Helical" evidence="1">
    <location>
        <begin position="30"/>
        <end position="48"/>
    </location>
</feature>
<keyword evidence="1" id="KW-0472">Membrane</keyword>
<feature type="transmembrane region" description="Helical" evidence="1">
    <location>
        <begin position="53"/>
        <end position="71"/>
    </location>
</feature>
<dbReference type="PANTHER" id="PTHR34262">
    <property type="entry name" value="TRANSMEMBRANE PROTEIN 220"/>
    <property type="match status" value="1"/>
</dbReference>
<comment type="caution">
    <text evidence="2">The sequence shown here is derived from an EMBL/GenBank/DDBJ whole genome shotgun (WGS) entry which is preliminary data.</text>
</comment>
<feature type="transmembrane region" description="Helical" evidence="1">
    <location>
        <begin position="91"/>
        <end position="109"/>
    </location>
</feature>
<dbReference type="AlphaFoldDB" id="A0A1B7ZBP6"/>
<accession>A0A1B7ZBP6</accession>
<keyword evidence="1" id="KW-1133">Transmembrane helix</keyword>
<reference evidence="3" key="1">
    <citation type="submission" date="2016-06" db="EMBL/GenBank/DDBJ databases">
        <authorList>
            <person name="Zhan P."/>
        </authorList>
    </citation>
    <scope>NUCLEOTIDE SEQUENCE [LARGE SCALE GENOMIC DNA]</scope>
    <source>
        <strain evidence="3">T28</strain>
    </source>
</reference>
<evidence type="ECO:0008006" key="4">
    <source>
        <dbReference type="Google" id="ProtNLM"/>
    </source>
</evidence>
<dbReference type="InterPro" id="IPR029377">
    <property type="entry name" value="TMEM220"/>
</dbReference>
<dbReference type="RefSeq" id="WP_068484223.1">
    <property type="nucleotide sequence ID" value="NZ_CP018760.1"/>
</dbReference>
<evidence type="ECO:0000313" key="2">
    <source>
        <dbReference type="EMBL" id="OBR40137.1"/>
    </source>
</evidence>
<dbReference type="KEGG" id="mart:BTR34_02575"/>
<dbReference type="Proteomes" id="UP000092164">
    <property type="component" value="Unassembled WGS sequence"/>
</dbReference>
<dbReference type="EMBL" id="LZFP01000009">
    <property type="protein sequence ID" value="OBR40137.1"/>
    <property type="molecule type" value="Genomic_DNA"/>
</dbReference>
<feature type="transmembrane region" description="Helical" evidence="1">
    <location>
        <begin position="7"/>
        <end position="24"/>
    </location>
</feature>